<evidence type="ECO:0000313" key="5">
    <source>
        <dbReference type="Proteomes" id="UP000643810"/>
    </source>
</evidence>
<dbReference type="EMBL" id="JACOPG010000004">
    <property type="protein sequence ID" value="MBC5687191.1"/>
    <property type="molecule type" value="Genomic_DNA"/>
</dbReference>
<comment type="caution">
    <text evidence="4">The sequence shown here is derived from an EMBL/GenBank/DDBJ whole genome shotgun (WGS) entry which is preliminary data.</text>
</comment>
<evidence type="ECO:0000256" key="3">
    <source>
        <dbReference type="SAM" id="SignalP"/>
    </source>
</evidence>
<sequence length="514" mass="56345">MNRKHKNFIGMLVGVLALLSTLSFPCFADGTTTIHMSADSLSVGDTLSVTVTASESGSISLRYNADVLQFAGSSASYTTDGNTITFEGTSATLQFTAASQGQSSLIVSSPTITGSSASVQVAGGTGDMNTQQTQDTQDTATQAADGQFVIDGVAYVVSERYPESAIPAGFSRTRVTIDGYAYRELSNGSITLLYLKRADNTAGDGVFYQYDEAMNKVTPFTMLGTAEQYVVLATPDSLLRDSFTETTLTVGDQALSVYKEGDDSDFYFVYGTNQDGVTGWFQYDNTDGSLQRVNEDLLSQDTTAEEPVTTAAGSDEYFGKWQKQRYLVAILLFVIVVLAVVIINLLLSRRRREEEEDWMDEDEPNDPDLAGAEDEAIEEDLMDDPAEDEDADQGAEKTSIFVKLRRNLREEEEDEFDDLEDDLFEDDLTDMEAEETQPEIETTEEAPEVKRETAGKAASEDALQAQPNKNRQTAPQEPIYSDIKGTEAFQSKENTRYKGADLDAQLDILDLNDL</sequence>
<dbReference type="Proteomes" id="UP000643810">
    <property type="component" value="Unassembled WGS sequence"/>
</dbReference>
<dbReference type="RefSeq" id="WP_186854691.1">
    <property type="nucleotide sequence ID" value="NZ_JACOPG010000004.1"/>
</dbReference>
<keyword evidence="2" id="KW-0472">Membrane</keyword>
<organism evidence="4 5">
    <name type="scientific">Roseburia lenta</name>
    <dbReference type="NCBI Taxonomy" id="2763061"/>
    <lineage>
        <taxon>Bacteria</taxon>
        <taxon>Bacillati</taxon>
        <taxon>Bacillota</taxon>
        <taxon>Clostridia</taxon>
        <taxon>Lachnospirales</taxon>
        <taxon>Lachnospiraceae</taxon>
        <taxon>Roseburia</taxon>
    </lineage>
</organism>
<protein>
    <recommendedName>
        <fullName evidence="6">Cohesin domain-containing protein</fullName>
    </recommendedName>
</protein>
<keyword evidence="2" id="KW-1133">Transmembrane helix</keyword>
<evidence type="ECO:0008006" key="6">
    <source>
        <dbReference type="Google" id="ProtNLM"/>
    </source>
</evidence>
<evidence type="ECO:0000313" key="4">
    <source>
        <dbReference type="EMBL" id="MBC5687191.1"/>
    </source>
</evidence>
<proteinExistence type="predicted"/>
<evidence type="ECO:0000256" key="1">
    <source>
        <dbReference type="SAM" id="MobiDB-lite"/>
    </source>
</evidence>
<feature type="transmembrane region" description="Helical" evidence="2">
    <location>
        <begin position="326"/>
        <end position="347"/>
    </location>
</feature>
<accession>A0ABR7GIQ6</accession>
<keyword evidence="5" id="KW-1185">Reference proteome</keyword>
<feature type="compositionally biased region" description="Acidic residues" evidence="1">
    <location>
        <begin position="411"/>
        <end position="446"/>
    </location>
</feature>
<reference evidence="4 5" key="1">
    <citation type="submission" date="2020-08" db="EMBL/GenBank/DDBJ databases">
        <title>Genome public.</title>
        <authorList>
            <person name="Liu C."/>
            <person name="Sun Q."/>
        </authorList>
    </citation>
    <scope>NUCLEOTIDE SEQUENCE [LARGE SCALE GENOMIC DNA]</scope>
    <source>
        <strain evidence="4 5">NSJ-9</strain>
    </source>
</reference>
<keyword evidence="2" id="KW-0812">Transmembrane</keyword>
<feature type="compositionally biased region" description="Polar residues" evidence="1">
    <location>
        <begin position="465"/>
        <end position="475"/>
    </location>
</feature>
<name>A0ABR7GIQ6_9FIRM</name>
<keyword evidence="3" id="KW-0732">Signal</keyword>
<feature type="chain" id="PRO_5045836689" description="Cohesin domain-containing protein" evidence="3">
    <location>
        <begin position="29"/>
        <end position="514"/>
    </location>
</feature>
<evidence type="ECO:0000256" key="2">
    <source>
        <dbReference type="SAM" id="Phobius"/>
    </source>
</evidence>
<feature type="region of interest" description="Disordered" evidence="1">
    <location>
        <begin position="411"/>
        <end position="487"/>
    </location>
</feature>
<feature type="signal peptide" evidence="3">
    <location>
        <begin position="1"/>
        <end position="28"/>
    </location>
</feature>
<gene>
    <name evidence="4" type="ORF">H8R94_11360</name>
</gene>